<dbReference type="Gene3D" id="3.40.50.20">
    <property type="match status" value="1"/>
</dbReference>
<dbReference type="eggNOG" id="COG0458">
    <property type="taxonomic scope" value="Bacteria"/>
</dbReference>
<sequence>MKIAISGLNNTDNPAPGIPVAKSLMDEHSLIGLSYDPNEPGIYQGVFEKVYLMPYPSLGYEEFKKRITDIKHKSNIDMAIPNLDAELPLYIKYQKEIEKLGIKTYLPSLECFEMRDKSKLPEFSKKLGVKHPKTIEVVSLDDLIKATKELGFPVMVKGNYYKAYKAYNLDEAIEFYYKISNEWGFPLLVQEVIEGNEINFVGIGNGEKLIAGVGIKKLTTTELGKVWSAISIKNDALFNASKKFVENVGWRGAFEFEAMSNGKDIYLIEINPRFPAWVYFATMLGINIPKIMIDLVNGKKVSENFDYPVEKMYVRYVEETMADFNKFSALISKKEI</sequence>
<evidence type="ECO:0000313" key="3">
    <source>
        <dbReference type="EMBL" id="ACM93467.1"/>
    </source>
</evidence>
<dbReference type="InterPro" id="IPR011761">
    <property type="entry name" value="ATP-grasp"/>
</dbReference>
<dbReference type="SUPFAM" id="SSF56059">
    <property type="entry name" value="Glutathione synthetase ATP-binding domain-like"/>
    <property type="match status" value="1"/>
</dbReference>
<keyword evidence="4" id="KW-1185">Reference proteome</keyword>
<reference evidence="3 4" key="1">
    <citation type="journal article" date="2009" name="PLoS Genet.">
        <title>Adaptations to submarine hydrothermal environments exemplified by the genome of Nautilia profundicola.</title>
        <authorList>
            <person name="Campbell B.J."/>
            <person name="Smith J.L."/>
            <person name="Hanson T.E."/>
            <person name="Klotz M.G."/>
            <person name="Stein L.Y."/>
            <person name="Lee C.K."/>
            <person name="Wu D."/>
            <person name="Robinson J.M."/>
            <person name="Khouri H.M."/>
            <person name="Eisen J.A."/>
            <person name="Cary S.C."/>
        </authorList>
    </citation>
    <scope>NUCLEOTIDE SEQUENCE [LARGE SCALE GENOMIC DNA]</scope>
    <source>
        <strain evidence="4">ATCC BAA-1463 / DSM 18972 / AmH</strain>
    </source>
</reference>
<dbReference type="Gene3D" id="3.30.470.20">
    <property type="entry name" value="ATP-grasp fold, B domain"/>
    <property type="match status" value="1"/>
</dbReference>
<proteinExistence type="predicted"/>
<organism evidence="3 4">
    <name type="scientific">Nautilia profundicola (strain ATCC BAA-1463 / DSM 18972 / AmH)</name>
    <dbReference type="NCBI Taxonomy" id="598659"/>
    <lineage>
        <taxon>Bacteria</taxon>
        <taxon>Pseudomonadati</taxon>
        <taxon>Campylobacterota</taxon>
        <taxon>Epsilonproteobacteria</taxon>
        <taxon>Nautiliales</taxon>
        <taxon>Nautiliaceae</taxon>
        <taxon>Nautilia</taxon>
    </lineage>
</organism>
<keyword evidence="1" id="KW-0547">Nucleotide-binding</keyword>
<evidence type="ECO:0000313" key="4">
    <source>
        <dbReference type="Proteomes" id="UP000000448"/>
    </source>
</evidence>
<dbReference type="PROSITE" id="PS50975">
    <property type="entry name" value="ATP_GRASP"/>
    <property type="match status" value="1"/>
</dbReference>
<dbReference type="KEGG" id="nam:NAMH_0703"/>
<dbReference type="HOGENOM" id="CLU_780100_0_0_7"/>
<dbReference type="AlphaFoldDB" id="B9L906"/>
<feature type="domain" description="ATP-grasp" evidence="2">
    <location>
        <begin position="121"/>
        <end position="297"/>
    </location>
</feature>
<dbReference type="GO" id="GO:0005524">
    <property type="term" value="F:ATP binding"/>
    <property type="evidence" value="ECO:0007669"/>
    <property type="project" value="UniProtKB-UniRule"/>
</dbReference>
<dbReference type="GO" id="GO:0046872">
    <property type="term" value="F:metal ion binding"/>
    <property type="evidence" value="ECO:0007669"/>
    <property type="project" value="InterPro"/>
</dbReference>
<dbReference type="Gene3D" id="3.30.1490.20">
    <property type="entry name" value="ATP-grasp fold, A domain"/>
    <property type="match status" value="1"/>
</dbReference>
<name>B9L906_NAUPA</name>
<dbReference type="Proteomes" id="UP000000448">
    <property type="component" value="Chromosome"/>
</dbReference>
<gene>
    <name evidence="3" type="ordered locus">NAMH_0703</name>
</gene>
<dbReference type="STRING" id="598659.NAMH_0703"/>
<evidence type="ECO:0000259" key="2">
    <source>
        <dbReference type="PROSITE" id="PS50975"/>
    </source>
</evidence>
<dbReference type="RefSeq" id="WP_015902519.1">
    <property type="nucleotide sequence ID" value="NC_012115.1"/>
</dbReference>
<dbReference type="InterPro" id="IPR013815">
    <property type="entry name" value="ATP_grasp_subdomain_1"/>
</dbReference>
<evidence type="ECO:0000256" key="1">
    <source>
        <dbReference type="PROSITE-ProRule" id="PRU00409"/>
    </source>
</evidence>
<accession>B9L906</accession>
<dbReference type="OrthoDB" id="5372487at2"/>
<keyword evidence="1" id="KW-0067">ATP-binding</keyword>
<dbReference type="Pfam" id="PF15632">
    <property type="entry name" value="ATPgrasp_Ter"/>
    <property type="match status" value="1"/>
</dbReference>
<dbReference type="EMBL" id="CP001279">
    <property type="protein sequence ID" value="ACM93467.1"/>
    <property type="molecule type" value="Genomic_DNA"/>
</dbReference>
<protein>
    <recommendedName>
        <fullName evidence="2">ATP-grasp domain-containing protein</fullName>
    </recommendedName>
</protein>